<dbReference type="Gene3D" id="3.30.200.20">
    <property type="entry name" value="Phosphorylase Kinase, domain 1"/>
    <property type="match status" value="1"/>
</dbReference>
<dbReference type="PANTHER" id="PTHR24359:SF1">
    <property type="entry name" value="INHIBITOR OF NUCLEAR FACTOR KAPPA-B KINASE EPSILON SUBUNIT HOMOLOG 1-RELATED"/>
    <property type="match status" value="1"/>
</dbReference>
<sequence>MSEEVISSLCEQFVIRLRDNSSSNHRQHRFFRNGTGSEVFHSNQQDLRELLRHLCQFHAISLDLLPLLVQRTLSDLSTVFAILLWVRGRHEVPVLRQFLDLILEAAGRGDGATLKVTDDDLPLSRSTATGTFPLKGAEFYEKQFKFCAVTLVKREEVIYKDDRCKCPLPYLEESRIGEGAFGQVWSVRIEKRHLQSRGKHTETTVALEYARKDFQLNQEQAFQEEREILNRILDQPRRHRNIMVALASLQYGNTYSLFFDLASCNLAEYLHAEDHSPPWSWEEKCAIYRRGVTLAGALAFLHTEFRNQSLEMLSCYHLDLKPHNILVFNAYTSSEEWKITDFGLSRVKGRRHGGDEDVALVMPFLRKAQWGPRHFQEPSTMNRRGEGTYLAPECSLPNGRVSSASDVWSFGCIFSLVMSYIDAGRSGVVAFATKRRQQEHGDSFYTIKRRGREPELSPVVKNWFSHLKKRASASPHVMEGKVVGRTLDFLQKDVLHPKRDRRVMATRLEAELSEISRRFYQPLEISGSRVKKWRFSHSKQPPYIPQHQKLPLDQSLGIQSSLFAPGGDLLVIHSLPKAQVFSPNEIVSSMEEHAAIPKPRLILLPNARLECIANSSTLICACLAVPYFECYFYVASESSLTSLPNNARVYRPHMGSIKKVAISADGEWAAFIITRSPYGPDSDALVYLLRTKDLVGVSSDAISSPPSSRSNSPVQGHSSDSITSGGGTISQGSQIGPVAQIRSFIFSSDAQYLVIISQLDPEHLCIRAWDTHCGSFCADLNIAFSGSSIVGDTLFTACTMCHHTPSLFILCQGRYLLYISSWSWDHRVHTLPGHIFNVFARDDDAALVLLGNNGDDRLLRAYTMPIPISGPPELKEIAMSNLSSYSAARDSAVLAQGTRSRRMLLVATARGEFLAIRIPDGT</sequence>
<dbReference type="VEuPathDB" id="FungiDB:EYZ11_004620"/>
<evidence type="ECO:0000313" key="4">
    <source>
        <dbReference type="Proteomes" id="UP000324241"/>
    </source>
</evidence>
<reference evidence="3 4" key="1">
    <citation type="submission" date="2019-08" db="EMBL/GenBank/DDBJ databases">
        <title>The genome sequence of a newly discovered highly antifungal drug resistant Aspergillus species, Aspergillus tanneri NIH 1004.</title>
        <authorList>
            <person name="Mounaud S."/>
            <person name="Singh I."/>
            <person name="Joardar V."/>
            <person name="Pakala S."/>
            <person name="Pakala S."/>
            <person name="Venepally P."/>
            <person name="Chung J.K."/>
            <person name="Losada L."/>
            <person name="Nierman W.C."/>
        </authorList>
    </citation>
    <scope>NUCLEOTIDE SEQUENCE [LARGE SCALE GENOMIC DNA]</scope>
    <source>
        <strain evidence="3 4">NIH1004</strain>
    </source>
</reference>
<dbReference type="GO" id="GO:0005524">
    <property type="term" value="F:ATP binding"/>
    <property type="evidence" value="ECO:0007669"/>
    <property type="project" value="InterPro"/>
</dbReference>
<dbReference type="Pfam" id="PF00069">
    <property type="entry name" value="Pkinase"/>
    <property type="match status" value="1"/>
</dbReference>
<dbReference type="EMBL" id="QUQM01000006">
    <property type="protein sequence ID" value="KAA8645037.1"/>
    <property type="molecule type" value="Genomic_DNA"/>
</dbReference>
<dbReference type="PROSITE" id="PS00108">
    <property type="entry name" value="PROTEIN_KINASE_ST"/>
    <property type="match status" value="1"/>
</dbReference>
<dbReference type="PROSITE" id="PS50011">
    <property type="entry name" value="PROTEIN_KINASE_DOM"/>
    <property type="match status" value="1"/>
</dbReference>
<feature type="region of interest" description="Disordered" evidence="1">
    <location>
        <begin position="699"/>
        <end position="731"/>
    </location>
</feature>
<feature type="compositionally biased region" description="Low complexity" evidence="1">
    <location>
        <begin position="699"/>
        <end position="723"/>
    </location>
</feature>
<dbReference type="GeneID" id="54331950"/>
<dbReference type="RefSeq" id="XP_033424398.1">
    <property type="nucleotide sequence ID" value="XM_033573846.1"/>
</dbReference>
<dbReference type="InterPro" id="IPR008271">
    <property type="entry name" value="Ser/Thr_kinase_AS"/>
</dbReference>
<dbReference type="Proteomes" id="UP000324241">
    <property type="component" value="Unassembled WGS sequence"/>
</dbReference>
<feature type="domain" description="Protein kinase" evidence="2">
    <location>
        <begin position="170"/>
        <end position="520"/>
    </location>
</feature>
<evidence type="ECO:0000313" key="3">
    <source>
        <dbReference type="EMBL" id="KAA8645037.1"/>
    </source>
</evidence>
<dbReference type="InterPro" id="IPR011009">
    <property type="entry name" value="Kinase-like_dom_sf"/>
</dbReference>
<dbReference type="PANTHER" id="PTHR24359">
    <property type="entry name" value="SERINE/THREONINE-PROTEIN KINASE SBK1"/>
    <property type="match status" value="1"/>
</dbReference>
<dbReference type="OrthoDB" id="5986190at2759"/>
<dbReference type="AlphaFoldDB" id="A0A5M9MR47"/>
<dbReference type="SMART" id="SM00220">
    <property type="entry name" value="S_TKc"/>
    <property type="match status" value="1"/>
</dbReference>
<dbReference type="SUPFAM" id="SSF82171">
    <property type="entry name" value="DPP6 N-terminal domain-like"/>
    <property type="match status" value="1"/>
</dbReference>
<proteinExistence type="predicted"/>
<organism evidence="3 4">
    <name type="scientific">Aspergillus tanneri</name>
    <dbReference type="NCBI Taxonomy" id="1220188"/>
    <lineage>
        <taxon>Eukaryota</taxon>
        <taxon>Fungi</taxon>
        <taxon>Dikarya</taxon>
        <taxon>Ascomycota</taxon>
        <taxon>Pezizomycotina</taxon>
        <taxon>Eurotiomycetes</taxon>
        <taxon>Eurotiomycetidae</taxon>
        <taxon>Eurotiales</taxon>
        <taxon>Aspergillaceae</taxon>
        <taxon>Aspergillus</taxon>
        <taxon>Aspergillus subgen. Circumdati</taxon>
    </lineage>
</organism>
<comment type="caution">
    <text evidence="3">The sequence shown here is derived from an EMBL/GenBank/DDBJ whole genome shotgun (WGS) entry which is preliminary data.</text>
</comment>
<evidence type="ECO:0000256" key="1">
    <source>
        <dbReference type="SAM" id="MobiDB-lite"/>
    </source>
</evidence>
<name>A0A5M9MR47_9EURO</name>
<accession>A0A5M9MR47</accession>
<dbReference type="GO" id="GO:0004674">
    <property type="term" value="F:protein serine/threonine kinase activity"/>
    <property type="evidence" value="ECO:0007669"/>
    <property type="project" value="TreeGrafter"/>
</dbReference>
<evidence type="ECO:0000259" key="2">
    <source>
        <dbReference type="PROSITE" id="PS50011"/>
    </source>
</evidence>
<dbReference type="SUPFAM" id="SSF56112">
    <property type="entry name" value="Protein kinase-like (PK-like)"/>
    <property type="match status" value="1"/>
</dbReference>
<dbReference type="Gene3D" id="1.10.510.10">
    <property type="entry name" value="Transferase(Phosphotransferase) domain 1"/>
    <property type="match status" value="1"/>
</dbReference>
<protein>
    <recommendedName>
        <fullName evidence="2">Protein kinase domain-containing protein</fullName>
    </recommendedName>
</protein>
<dbReference type="CDD" id="cd00180">
    <property type="entry name" value="PKc"/>
    <property type="match status" value="1"/>
</dbReference>
<gene>
    <name evidence="3" type="ORF">ATNIH1004_009248</name>
</gene>
<dbReference type="InterPro" id="IPR000719">
    <property type="entry name" value="Prot_kinase_dom"/>
</dbReference>